<dbReference type="InterPro" id="IPR007527">
    <property type="entry name" value="Znf_SWIM"/>
</dbReference>
<sequence>MELTEEIQGFADEIKDLLSPNSTEDARMIQKGLMLYRQGLVSQLSFGKTTVTATVQDVTPVKVTLDLTFFTMSECSCPSEEWCRHQMAVFFAAYSQVGSVAEWVEAWREPMKEKMAAASWGLQTAKDLIKANGVLKPDYGRWVHSFEVSFDTLLQSKKSTSPYVIEELFKIYERQVRASAPVEKEWRLLYEMVGTVISFKKLAMLSERSEHSEEISKRTYGSVFEKLQDDAEELVEKIGMQSMPFDFDEFILKLKDDAFDLLTCVQRLEFERIYFYRLLWTNLFKKKDWREEEILKISTRMKELQDWENPGPLMIAGVHLNFLLQKDDTALKLIQASGEDWTTPYILYWIDLLSSQKAWKRVGPVIELFIGRIKKYLDSLNGYHSCSSFTRTAIRAIAPYCGGNDRFDLFEKALMQTLPYSYSDYEYLLFERGMFDKWGELQAFVGLNFYDIPKDRVKLIEKEKPEVLLALLHQSAQREIDAKNRSSYKMAVRHLKKLRTIYKKVKRVDDWEYFIETLMERTKRLRAFHEECKRSKLVEG</sequence>
<gene>
    <name evidence="3" type="ORF">E2K98_04215</name>
</gene>
<dbReference type="GO" id="GO:0008270">
    <property type="term" value="F:zinc ion binding"/>
    <property type="evidence" value="ECO:0007669"/>
    <property type="project" value="UniProtKB-KW"/>
</dbReference>
<evidence type="ECO:0000313" key="4">
    <source>
        <dbReference type="Proteomes" id="UP000295132"/>
    </source>
</evidence>
<dbReference type="EMBL" id="SMYO01000002">
    <property type="protein sequence ID" value="TDK64080.1"/>
    <property type="molecule type" value="Genomic_DNA"/>
</dbReference>
<accession>A0A4R5VXJ6</accession>
<keyword evidence="1" id="KW-0863">Zinc-finger</keyword>
<dbReference type="PROSITE" id="PS50966">
    <property type="entry name" value="ZF_SWIM"/>
    <property type="match status" value="1"/>
</dbReference>
<evidence type="ECO:0000256" key="1">
    <source>
        <dbReference type="PROSITE-ProRule" id="PRU00325"/>
    </source>
</evidence>
<dbReference type="RefSeq" id="WP_133333020.1">
    <property type="nucleotide sequence ID" value="NZ_SMYO01000002.1"/>
</dbReference>
<name>A0A4R5VXJ6_9BACI</name>
<keyword evidence="1" id="KW-0862">Zinc</keyword>
<comment type="caution">
    <text evidence="3">The sequence shown here is derived from an EMBL/GenBank/DDBJ whole genome shotgun (WGS) entry which is preliminary data.</text>
</comment>
<organism evidence="3 4">
    <name type="scientific">Bacillus salipaludis</name>
    <dbReference type="NCBI Taxonomy" id="2547811"/>
    <lineage>
        <taxon>Bacteria</taxon>
        <taxon>Bacillati</taxon>
        <taxon>Bacillota</taxon>
        <taxon>Bacilli</taxon>
        <taxon>Bacillales</taxon>
        <taxon>Bacillaceae</taxon>
        <taxon>Bacillus</taxon>
    </lineage>
</organism>
<reference evidence="3 4" key="1">
    <citation type="submission" date="2019-03" db="EMBL/GenBank/DDBJ databases">
        <title>Bacillus niacini sp. nov. a Nicotinate-Metabolizing Mesophile Isolated from Soil.</title>
        <authorList>
            <person name="Zhang G."/>
        </authorList>
    </citation>
    <scope>NUCLEOTIDE SEQUENCE [LARGE SCALE GENOMIC DNA]</scope>
    <source>
        <strain evidence="3 4">WN066</strain>
    </source>
</reference>
<dbReference type="AlphaFoldDB" id="A0A4R5VXJ6"/>
<feature type="domain" description="SWIM-type" evidence="2">
    <location>
        <begin position="61"/>
        <end position="94"/>
    </location>
</feature>
<dbReference type="Proteomes" id="UP000295132">
    <property type="component" value="Unassembled WGS sequence"/>
</dbReference>
<keyword evidence="1" id="KW-0479">Metal-binding</keyword>
<evidence type="ECO:0000259" key="2">
    <source>
        <dbReference type="PROSITE" id="PS50966"/>
    </source>
</evidence>
<evidence type="ECO:0000313" key="3">
    <source>
        <dbReference type="EMBL" id="TDK64080.1"/>
    </source>
</evidence>
<proteinExistence type="predicted"/>
<protein>
    <submittedName>
        <fullName evidence="3">SWIM zinc finger family protein</fullName>
    </submittedName>
</protein>